<evidence type="ECO:0000313" key="1">
    <source>
        <dbReference type="EMBL" id="ADI08027.1"/>
    </source>
</evidence>
<dbReference type="STRING" id="749414.SBI_04907"/>
<protein>
    <submittedName>
        <fullName evidence="1">Uncharacterized protein</fullName>
    </submittedName>
</protein>
<organism evidence="1 2">
    <name type="scientific">Streptomyces bingchenggensis (strain BCW-1)</name>
    <dbReference type="NCBI Taxonomy" id="749414"/>
    <lineage>
        <taxon>Bacteria</taxon>
        <taxon>Bacillati</taxon>
        <taxon>Actinomycetota</taxon>
        <taxon>Actinomycetes</taxon>
        <taxon>Kitasatosporales</taxon>
        <taxon>Streptomycetaceae</taxon>
        <taxon>Streptomyces</taxon>
    </lineage>
</organism>
<name>D7C1C6_STRBB</name>
<gene>
    <name evidence="1" type="ordered locus">SBI_04907</name>
</gene>
<sequence length="57" mass="6181">MVFDHRARQGAMPVAVHYEDGGISEAVLILTSAQLELYACQIEHIISLRDKAGDGPS</sequence>
<dbReference type="AlphaFoldDB" id="D7C1C6"/>
<accession>D7C1C6</accession>
<proteinExistence type="predicted"/>
<dbReference type="PATRIC" id="fig|749414.3.peg.5072"/>
<evidence type="ECO:0000313" key="2">
    <source>
        <dbReference type="Proteomes" id="UP000000377"/>
    </source>
</evidence>
<dbReference type="HOGENOM" id="CLU_196119_0_0_11"/>
<dbReference type="Proteomes" id="UP000000377">
    <property type="component" value="Chromosome"/>
</dbReference>
<keyword evidence="2" id="KW-1185">Reference proteome</keyword>
<dbReference type="EMBL" id="CP002047">
    <property type="protein sequence ID" value="ADI08027.1"/>
    <property type="molecule type" value="Genomic_DNA"/>
</dbReference>
<dbReference type="KEGG" id="sbh:SBI_04907"/>
<reference evidence="1 2" key="1">
    <citation type="journal article" date="2010" name="J. Bacteriol.">
        <title>Genome sequence of the milbemycin-producing bacterium Streptomyces bingchenggensis.</title>
        <authorList>
            <person name="Wang X.J."/>
            <person name="Yan Y.J."/>
            <person name="Zhang B."/>
            <person name="An J."/>
            <person name="Wang J.J."/>
            <person name="Tian J."/>
            <person name="Jiang L."/>
            <person name="Chen Y.H."/>
            <person name="Huang S.X."/>
            <person name="Yin M."/>
            <person name="Zhang J."/>
            <person name="Gao A.L."/>
            <person name="Liu C.X."/>
            <person name="Zhu Z.X."/>
            <person name="Xiang W.S."/>
        </authorList>
    </citation>
    <scope>NUCLEOTIDE SEQUENCE [LARGE SCALE GENOMIC DNA]</scope>
    <source>
        <strain evidence="1 2">BCW-1</strain>
    </source>
</reference>